<dbReference type="Gene3D" id="1.20.120.1780">
    <property type="entry name" value="UbiA prenyltransferase"/>
    <property type="match status" value="1"/>
</dbReference>
<organism evidence="13 14">
    <name type="scientific">SAR86 cluster bacterium</name>
    <dbReference type="NCBI Taxonomy" id="2030880"/>
    <lineage>
        <taxon>Bacteria</taxon>
        <taxon>Pseudomonadati</taxon>
        <taxon>Pseudomonadota</taxon>
        <taxon>Gammaproteobacteria</taxon>
        <taxon>SAR86 cluster</taxon>
    </lineage>
</organism>
<gene>
    <name evidence="11 13" type="primary">ubiA</name>
    <name evidence="13" type="ORF">ISQ63_01555</name>
</gene>
<dbReference type="EC" id="2.5.1.39" evidence="11 12"/>
<keyword evidence="11" id="KW-0460">Magnesium</keyword>
<evidence type="ECO:0000256" key="1">
    <source>
        <dbReference type="ARBA" id="ARBA00001946"/>
    </source>
</evidence>
<dbReference type="PANTHER" id="PTHR11048:SF28">
    <property type="entry name" value="4-HYDROXYBENZOATE POLYPRENYLTRANSFERASE, MITOCHONDRIAL"/>
    <property type="match status" value="1"/>
</dbReference>
<feature type="transmembrane region" description="Helical" evidence="11">
    <location>
        <begin position="208"/>
        <end position="227"/>
    </location>
</feature>
<keyword evidence="10 11" id="KW-0472">Membrane</keyword>
<evidence type="ECO:0000256" key="3">
    <source>
        <dbReference type="ARBA" id="ARBA00005985"/>
    </source>
</evidence>
<dbReference type="CDD" id="cd13959">
    <property type="entry name" value="PT_UbiA_COQ2"/>
    <property type="match status" value="1"/>
</dbReference>
<keyword evidence="4 11" id="KW-1003">Cell membrane</keyword>
<feature type="transmembrane region" description="Helical" evidence="11">
    <location>
        <begin position="18"/>
        <end position="35"/>
    </location>
</feature>
<evidence type="ECO:0000256" key="9">
    <source>
        <dbReference type="ARBA" id="ARBA00022989"/>
    </source>
</evidence>
<comment type="subcellular location">
    <subcellularLocation>
        <location evidence="11">Cell inner membrane</location>
        <topology evidence="11">Multi-pass membrane protein</topology>
    </subcellularLocation>
    <subcellularLocation>
        <location evidence="2">Membrane</location>
        <topology evidence="2">Multi-pass membrane protein</topology>
    </subcellularLocation>
</comment>
<comment type="cofactor">
    <cofactor evidence="1 11">
        <name>Mg(2+)</name>
        <dbReference type="ChEBI" id="CHEBI:18420"/>
    </cofactor>
</comment>
<keyword evidence="7 11" id="KW-0831">Ubiquinone biosynthesis</keyword>
<evidence type="ECO:0000313" key="14">
    <source>
        <dbReference type="Proteomes" id="UP000744438"/>
    </source>
</evidence>
<feature type="transmembrane region" description="Helical" evidence="11">
    <location>
        <begin position="233"/>
        <end position="254"/>
    </location>
</feature>
<evidence type="ECO:0000256" key="10">
    <source>
        <dbReference type="ARBA" id="ARBA00023136"/>
    </source>
</evidence>
<comment type="catalytic activity">
    <reaction evidence="11">
        <text>all-trans-octaprenyl diphosphate + 4-hydroxybenzoate = 4-hydroxy-3-(all-trans-octaprenyl)benzoate + diphosphate</text>
        <dbReference type="Rhea" id="RHEA:27782"/>
        <dbReference type="ChEBI" id="CHEBI:1617"/>
        <dbReference type="ChEBI" id="CHEBI:17879"/>
        <dbReference type="ChEBI" id="CHEBI:33019"/>
        <dbReference type="ChEBI" id="CHEBI:57711"/>
        <dbReference type="EC" id="2.5.1.39"/>
    </reaction>
</comment>
<feature type="transmembrane region" description="Helical" evidence="11">
    <location>
        <begin position="91"/>
        <end position="108"/>
    </location>
</feature>
<keyword evidence="6 11" id="KW-0808">Transferase</keyword>
<dbReference type="Proteomes" id="UP000744438">
    <property type="component" value="Unassembled WGS sequence"/>
</dbReference>
<comment type="similarity">
    <text evidence="3 11">Belongs to the UbiA prenyltransferase family.</text>
</comment>
<reference evidence="13" key="1">
    <citation type="submission" date="2020-10" db="EMBL/GenBank/DDBJ databases">
        <title>Microbiome of the Black Sea water column analyzed by genome centric metagenomics.</title>
        <authorList>
            <person name="Cabello-Yeves P.J."/>
            <person name="Callieri C."/>
            <person name="Picazo A."/>
            <person name="Mehrshad M."/>
            <person name="Haro-Moreno J.M."/>
            <person name="Roda-Garcia J."/>
            <person name="Dzembekova N."/>
            <person name="Slabakova V."/>
            <person name="Slabakova N."/>
            <person name="Moncheva S."/>
            <person name="Rodriguez-Valera F."/>
        </authorList>
    </citation>
    <scope>NUCLEOTIDE SEQUENCE</scope>
    <source>
        <strain evidence="13">BS307-5m-G49</strain>
    </source>
</reference>
<keyword evidence="9 11" id="KW-1133">Transmembrane helix</keyword>
<dbReference type="InterPro" id="IPR044878">
    <property type="entry name" value="UbiA_sf"/>
</dbReference>
<dbReference type="InterPro" id="IPR006370">
    <property type="entry name" value="HB_polyprenyltransferase-like"/>
</dbReference>
<proteinExistence type="inferred from homology"/>
<dbReference type="GO" id="GO:0008412">
    <property type="term" value="F:4-hydroxybenzoate polyprenyltransferase activity"/>
    <property type="evidence" value="ECO:0007669"/>
    <property type="project" value="UniProtKB-UniRule"/>
</dbReference>
<dbReference type="InterPro" id="IPR039653">
    <property type="entry name" value="Prenyltransferase"/>
</dbReference>
<evidence type="ECO:0000256" key="5">
    <source>
        <dbReference type="ARBA" id="ARBA00022519"/>
    </source>
</evidence>
<dbReference type="AlphaFoldDB" id="A0A937HZQ4"/>
<dbReference type="InterPro" id="IPR030470">
    <property type="entry name" value="UbiA_prenylTrfase_CS"/>
</dbReference>
<dbReference type="FunFam" id="1.20.120.1780:FF:000001">
    <property type="entry name" value="4-hydroxybenzoate octaprenyltransferase"/>
    <property type="match status" value="1"/>
</dbReference>
<evidence type="ECO:0000256" key="2">
    <source>
        <dbReference type="ARBA" id="ARBA00004141"/>
    </source>
</evidence>
<evidence type="ECO:0000256" key="6">
    <source>
        <dbReference type="ARBA" id="ARBA00022679"/>
    </source>
</evidence>
<feature type="transmembrane region" description="Helical" evidence="11">
    <location>
        <begin position="114"/>
        <end position="130"/>
    </location>
</feature>
<dbReference type="NCBIfam" id="TIGR01474">
    <property type="entry name" value="ubiA_proteo"/>
    <property type="match status" value="1"/>
</dbReference>
<evidence type="ECO:0000256" key="11">
    <source>
        <dbReference type="HAMAP-Rule" id="MF_01635"/>
    </source>
</evidence>
<keyword evidence="8 11" id="KW-0812">Transmembrane</keyword>
<evidence type="ECO:0000256" key="4">
    <source>
        <dbReference type="ARBA" id="ARBA00022475"/>
    </source>
</evidence>
<name>A0A937HZQ4_9GAMM</name>
<dbReference type="PANTHER" id="PTHR11048">
    <property type="entry name" value="PRENYLTRANSFERASES"/>
    <property type="match status" value="1"/>
</dbReference>
<dbReference type="InterPro" id="IPR000537">
    <property type="entry name" value="UbiA_prenyltransferase"/>
</dbReference>
<comment type="pathway">
    <text evidence="11">Cofactor biosynthesis; ubiquinone biosynthesis.</text>
</comment>
<dbReference type="PROSITE" id="PS00943">
    <property type="entry name" value="UBIA"/>
    <property type="match status" value="1"/>
</dbReference>
<comment type="function">
    <text evidence="11">Catalyzes the prenylation of para-hydroxybenzoate (PHB) with an all-trans polyprenyl group. Mediates the second step in the final reaction sequence of ubiquinone-8 (UQ-8) biosynthesis, which is the condensation of the polyisoprenoid side chain with PHB, generating the first membrane-bound Q intermediate 3-octaprenyl-4-hydroxybenzoate.</text>
</comment>
<keyword evidence="5 11" id="KW-0997">Cell inner membrane</keyword>
<comment type="caution">
    <text evidence="13">The sequence shown here is derived from an EMBL/GenBank/DDBJ whole genome shotgun (WGS) entry which is preliminary data.</text>
</comment>
<dbReference type="EMBL" id="JADHQC010000004">
    <property type="protein sequence ID" value="MBL6811552.1"/>
    <property type="molecule type" value="Genomic_DNA"/>
</dbReference>
<feature type="transmembrane region" description="Helical" evidence="11">
    <location>
        <begin position="165"/>
        <end position="184"/>
    </location>
</feature>
<dbReference type="Pfam" id="PF01040">
    <property type="entry name" value="UbiA"/>
    <property type="match status" value="1"/>
</dbReference>
<accession>A0A937HZQ4</accession>
<dbReference type="HAMAP" id="MF_01635">
    <property type="entry name" value="UbiA"/>
    <property type="match status" value="1"/>
</dbReference>
<dbReference type="GO" id="GO:0006744">
    <property type="term" value="P:ubiquinone biosynthetic process"/>
    <property type="evidence" value="ECO:0007669"/>
    <property type="project" value="UniProtKB-UniRule"/>
</dbReference>
<feature type="transmembrane region" description="Helical" evidence="11">
    <location>
        <begin position="266"/>
        <end position="282"/>
    </location>
</feature>
<feature type="transmembrane region" description="Helical" evidence="11">
    <location>
        <begin position="41"/>
        <end position="65"/>
    </location>
</feature>
<dbReference type="Gene3D" id="1.10.357.140">
    <property type="entry name" value="UbiA prenyltransferase"/>
    <property type="match status" value="1"/>
</dbReference>
<evidence type="ECO:0000256" key="8">
    <source>
        <dbReference type="ARBA" id="ARBA00022692"/>
    </source>
</evidence>
<evidence type="ECO:0000256" key="7">
    <source>
        <dbReference type="ARBA" id="ARBA00022688"/>
    </source>
</evidence>
<sequence length="283" mass="32588">MLGILKNYFFLLRLDKPIGVYLLLWPSLTALWLASEGNPELLIVIIFCFGSFFMRSAGVIINDYFDQDIDRKVLRTFNRPIANYSVSNKEALALFSILMILSSSLLLFLNLKSLYVALFCILLISTYPLMKRFLPIPQLYLGICYSMGIFMAYAFYQGAFPLNCWLLFFGNIFWVLAYDTVYALSDRQDDLLINVKSSAIYFQGKEKLILWLSYFLLITFLVLIGIFNSFSLLYFFAVSANILLILLLMIATNFDKPSDCSKFFRKNNWLGIGIFLSFVAAFI</sequence>
<evidence type="ECO:0000256" key="12">
    <source>
        <dbReference type="NCBIfam" id="TIGR01474"/>
    </source>
</evidence>
<protein>
    <recommendedName>
        <fullName evidence="11 12">4-hydroxybenzoate octaprenyltransferase</fullName>
        <ecNumber evidence="11 12">2.5.1.39</ecNumber>
    </recommendedName>
    <alternativeName>
        <fullName evidence="11">4-HB polyprenyltransferase</fullName>
    </alternativeName>
</protein>
<dbReference type="GO" id="GO:0005886">
    <property type="term" value="C:plasma membrane"/>
    <property type="evidence" value="ECO:0007669"/>
    <property type="project" value="UniProtKB-SubCell"/>
</dbReference>
<evidence type="ECO:0000313" key="13">
    <source>
        <dbReference type="EMBL" id="MBL6811552.1"/>
    </source>
</evidence>